<dbReference type="SMART" id="SM00354">
    <property type="entry name" value="HTH_LACI"/>
    <property type="match status" value="1"/>
</dbReference>
<keyword evidence="1" id="KW-0805">Transcription regulation</keyword>
<keyword evidence="3" id="KW-0804">Transcription</keyword>
<dbReference type="PROSITE" id="PS50932">
    <property type="entry name" value="HTH_LACI_2"/>
    <property type="match status" value="1"/>
</dbReference>
<dbReference type="InterPro" id="IPR000843">
    <property type="entry name" value="HTH_LacI"/>
</dbReference>
<dbReference type="SUPFAM" id="SSF53822">
    <property type="entry name" value="Periplasmic binding protein-like I"/>
    <property type="match status" value="1"/>
</dbReference>
<feature type="domain" description="HTH lacI-type" evidence="5">
    <location>
        <begin position="21"/>
        <end position="75"/>
    </location>
</feature>
<dbReference type="Pfam" id="PF13377">
    <property type="entry name" value="Peripla_BP_3"/>
    <property type="match status" value="1"/>
</dbReference>
<evidence type="ECO:0000313" key="7">
    <source>
        <dbReference type="Proteomes" id="UP001595699"/>
    </source>
</evidence>
<keyword evidence="7" id="KW-1185">Reference proteome</keyword>
<reference evidence="7" key="1">
    <citation type="journal article" date="2019" name="Int. J. Syst. Evol. Microbiol.">
        <title>The Global Catalogue of Microorganisms (GCM) 10K type strain sequencing project: providing services to taxonomists for standard genome sequencing and annotation.</title>
        <authorList>
            <consortium name="The Broad Institute Genomics Platform"/>
            <consortium name="The Broad Institute Genome Sequencing Center for Infectious Disease"/>
            <person name="Wu L."/>
            <person name="Ma J."/>
        </authorList>
    </citation>
    <scope>NUCLEOTIDE SEQUENCE [LARGE SCALE GENOMIC DNA]</scope>
    <source>
        <strain evidence="7">CGMCC 4.7241</strain>
    </source>
</reference>
<keyword evidence="2 6" id="KW-0238">DNA-binding</keyword>
<accession>A0ABV7YD06</accession>
<dbReference type="EMBL" id="JBHRZH010000012">
    <property type="protein sequence ID" value="MFC3762068.1"/>
    <property type="molecule type" value="Genomic_DNA"/>
</dbReference>
<dbReference type="RefSeq" id="WP_307782569.1">
    <property type="nucleotide sequence ID" value="NZ_JAFBCM010000001.1"/>
</dbReference>
<sequence>MASRRSAPEPVANAGRPTRAPTIHDVAAACGVAASTVSRAFSRPERVNAATRARVLEIAEQMGYRPSPIARALPSGRTTTLGLLIPDVTNPFFFNLIRGAERQAAAAGYTIVLADTDESAEVEATLVDRLFRAVDGFVLASSRLSDRQLRAAHARGPLILVNRRVSPVPGVVIDSTHGLRRATEHLVSLGHRKIVYLGGPRASWSDASRWRALQSACRRLDVDLVRIGPLSPTVEAGVAAADAVLLEEATAVVTFNDLLAIGVIRRLHARGISVPGDISVLGNDDIFGADFCHPPLTTLAAPIETAGRAAVDLLLAALAGDSAESRRQVILPTRLTIRDSTGPAPASSDARRHTRTPSAERTG</sequence>
<evidence type="ECO:0000259" key="5">
    <source>
        <dbReference type="PROSITE" id="PS50932"/>
    </source>
</evidence>
<protein>
    <submittedName>
        <fullName evidence="6">LacI family DNA-binding transcriptional regulator</fullName>
    </submittedName>
</protein>
<feature type="region of interest" description="Disordered" evidence="4">
    <location>
        <begin position="336"/>
        <end position="363"/>
    </location>
</feature>
<evidence type="ECO:0000256" key="3">
    <source>
        <dbReference type="ARBA" id="ARBA00023163"/>
    </source>
</evidence>
<dbReference type="Proteomes" id="UP001595699">
    <property type="component" value="Unassembled WGS sequence"/>
</dbReference>
<dbReference type="CDD" id="cd06267">
    <property type="entry name" value="PBP1_LacI_sugar_binding-like"/>
    <property type="match status" value="1"/>
</dbReference>
<dbReference type="Gene3D" id="1.10.260.40">
    <property type="entry name" value="lambda repressor-like DNA-binding domains"/>
    <property type="match status" value="1"/>
</dbReference>
<evidence type="ECO:0000256" key="1">
    <source>
        <dbReference type="ARBA" id="ARBA00023015"/>
    </source>
</evidence>
<dbReference type="PANTHER" id="PTHR30146">
    <property type="entry name" value="LACI-RELATED TRANSCRIPTIONAL REPRESSOR"/>
    <property type="match status" value="1"/>
</dbReference>
<dbReference type="InterPro" id="IPR010982">
    <property type="entry name" value="Lambda_DNA-bd_dom_sf"/>
</dbReference>
<dbReference type="GO" id="GO:0003677">
    <property type="term" value="F:DNA binding"/>
    <property type="evidence" value="ECO:0007669"/>
    <property type="project" value="UniProtKB-KW"/>
</dbReference>
<evidence type="ECO:0000256" key="4">
    <source>
        <dbReference type="SAM" id="MobiDB-lite"/>
    </source>
</evidence>
<dbReference type="Pfam" id="PF00356">
    <property type="entry name" value="LacI"/>
    <property type="match status" value="1"/>
</dbReference>
<gene>
    <name evidence="6" type="ORF">ACFOUW_14595</name>
</gene>
<dbReference type="SUPFAM" id="SSF47413">
    <property type="entry name" value="lambda repressor-like DNA-binding domains"/>
    <property type="match status" value="1"/>
</dbReference>
<organism evidence="6 7">
    <name type="scientific">Tenggerimyces flavus</name>
    <dbReference type="NCBI Taxonomy" id="1708749"/>
    <lineage>
        <taxon>Bacteria</taxon>
        <taxon>Bacillati</taxon>
        <taxon>Actinomycetota</taxon>
        <taxon>Actinomycetes</taxon>
        <taxon>Propionibacteriales</taxon>
        <taxon>Nocardioidaceae</taxon>
        <taxon>Tenggerimyces</taxon>
    </lineage>
</organism>
<dbReference type="InterPro" id="IPR046335">
    <property type="entry name" value="LacI/GalR-like_sensor"/>
</dbReference>
<dbReference type="CDD" id="cd01392">
    <property type="entry name" value="HTH_LacI"/>
    <property type="match status" value="1"/>
</dbReference>
<proteinExistence type="predicted"/>
<name>A0ABV7YD06_9ACTN</name>
<dbReference type="InterPro" id="IPR028082">
    <property type="entry name" value="Peripla_BP_I"/>
</dbReference>
<dbReference type="Gene3D" id="3.40.50.2300">
    <property type="match status" value="2"/>
</dbReference>
<evidence type="ECO:0000313" key="6">
    <source>
        <dbReference type="EMBL" id="MFC3762068.1"/>
    </source>
</evidence>
<dbReference type="PANTHER" id="PTHR30146:SF138">
    <property type="entry name" value="TRANSCRIPTIONAL REGULATORY PROTEIN"/>
    <property type="match status" value="1"/>
</dbReference>
<evidence type="ECO:0000256" key="2">
    <source>
        <dbReference type="ARBA" id="ARBA00023125"/>
    </source>
</evidence>
<comment type="caution">
    <text evidence="6">The sequence shown here is derived from an EMBL/GenBank/DDBJ whole genome shotgun (WGS) entry which is preliminary data.</text>
</comment>